<dbReference type="SUPFAM" id="SSF49764">
    <property type="entry name" value="HSP20-like chaperones"/>
    <property type="match status" value="1"/>
</dbReference>
<dbReference type="Proteomes" id="UP000507222">
    <property type="component" value="Unassembled WGS sequence"/>
</dbReference>
<sequence>MYFDIKFHDFQGKNYKWAIPKLHKEIVPEKCKFKEDKANMDEERDPMAGIMDLMKVRLPSFENMYNEGDADMKTTIAKA</sequence>
<dbReference type="EMBL" id="CAEKKB010000004">
    <property type="protein sequence ID" value="CAB4306844.1"/>
    <property type="molecule type" value="Genomic_DNA"/>
</dbReference>
<evidence type="ECO:0000313" key="3">
    <source>
        <dbReference type="Proteomes" id="UP000507222"/>
    </source>
</evidence>
<reference evidence="4" key="1">
    <citation type="journal article" date="2020" name="Genome Biol.">
        <title>Gamete binning: chromosome-level and haplotype-resolved genome assembly enabled by high-throughput single-cell sequencing of gamete genomes.</title>
        <authorList>
            <person name="Campoy J.A."/>
            <person name="Sun H."/>
            <person name="Goel M."/>
            <person name="Jiao W.-B."/>
            <person name="Folz-Donahue K."/>
            <person name="Wang N."/>
            <person name="Rubio M."/>
            <person name="Liu C."/>
            <person name="Kukat C."/>
            <person name="Ruiz D."/>
            <person name="Huettel B."/>
            <person name="Schneeberger K."/>
        </authorList>
    </citation>
    <scope>NUCLEOTIDE SEQUENCE [LARGE SCALE GENOMIC DNA]</scope>
    <source>
        <strain evidence="4">cv. Rojo Pasion</strain>
    </source>
</reference>
<proteinExistence type="predicted"/>
<protein>
    <submittedName>
        <fullName evidence="1">Uncharacterized protein</fullName>
    </submittedName>
</protein>
<name>A0A6J5UK34_PRUAR</name>
<evidence type="ECO:0000313" key="4">
    <source>
        <dbReference type="Proteomes" id="UP000507245"/>
    </source>
</evidence>
<organism evidence="1 3">
    <name type="scientific">Prunus armeniaca</name>
    <name type="common">Apricot</name>
    <name type="synonym">Armeniaca vulgaris</name>
    <dbReference type="NCBI Taxonomy" id="36596"/>
    <lineage>
        <taxon>Eukaryota</taxon>
        <taxon>Viridiplantae</taxon>
        <taxon>Streptophyta</taxon>
        <taxon>Embryophyta</taxon>
        <taxon>Tracheophyta</taxon>
        <taxon>Spermatophyta</taxon>
        <taxon>Magnoliopsida</taxon>
        <taxon>eudicotyledons</taxon>
        <taxon>Gunneridae</taxon>
        <taxon>Pentapetalae</taxon>
        <taxon>rosids</taxon>
        <taxon>fabids</taxon>
        <taxon>Rosales</taxon>
        <taxon>Rosaceae</taxon>
        <taxon>Amygdaloideae</taxon>
        <taxon>Amygdaleae</taxon>
        <taxon>Prunus</taxon>
    </lineage>
</organism>
<dbReference type="OrthoDB" id="164025at2759"/>
<keyword evidence="4" id="KW-1185">Reference proteome</keyword>
<dbReference type="Proteomes" id="UP000507245">
    <property type="component" value="Unassembled WGS sequence"/>
</dbReference>
<dbReference type="AlphaFoldDB" id="A0A6J5UK34"/>
<dbReference type="Gene3D" id="2.60.40.790">
    <property type="match status" value="1"/>
</dbReference>
<gene>
    <name evidence="1" type="ORF">CURHAP_LOCUS25554</name>
    <name evidence="2" type="ORF">ORAREDHAP_LOCUS25156</name>
</gene>
<accession>A0A6J5UK34</accession>
<dbReference type="EMBL" id="CAEKDK010000004">
    <property type="protein sequence ID" value="CAB4276451.1"/>
    <property type="molecule type" value="Genomic_DNA"/>
</dbReference>
<evidence type="ECO:0000313" key="2">
    <source>
        <dbReference type="EMBL" id="CAB4306844.1"/>
    </source>
</evidence>
<dbReference type="PANTHER" id="PTHR47686">
    <property type="entry name" value="SGS DOMAIN-CONTAINING PROTEIN"/>
    <property type="match status" value="1"/>
</dbReference>
<dbReference type="InterPro" id="IPR008978">
    <property type="entry name" value="HSP20-like_chaperone"/>
</dbReference>
<dbReference type="PANTHER" id="PTHR47686:SF1">
    <property type="entry name" value="CALCYCLIN-BINDING PROTEIN"/>
    <property type="match status" value="1"/>
</dbReference>
<evidence type="ECO:0000313" key="1">
    <source>
        <dbReference type="EMBL" id="CAB4276451.1"/>
    </source>
</evidence>
<reference evidence="1 3" key="2">
    <citation type="submission" date="2020-05" db="EMBL/GenBank/DDBJ databases">
        <authorList>
            <person name="Campoy J."/>
            <person name="Schneeberger K."/>
            <person name="Spophaly S."/>
        </authorList>
    </citation>
    <scope>NUCLEOTIDE SEQUENCE [LARGE SCALE GENOMIC DNA]</scope>
    <source>
        <strain evidence="1">PruArmRojPasFocal</strain>
    </source>
</reference>